<dbReference type="PANTHER" id="PTHR47706:SF9">
    <property type="entry name" value="NMRA-LIKE DOMAIN-CONTAINING PROTEIN-RELATED"/>
    <property type="match status" value="1"/>
</dbReference>
<evidence type="ECO:0000256" key="1">
    <source>
        <dbReference type="ARBA" id="ARBA00022857"/>
    </source>
</evidence>
<evidence type="ECO:0000313" key="5">
    <source>
        <dbReference type="Proteomes" id="UP001338125"/>
    </source>
</evidence>
<evidence type="ECO:0000256" key="2">
    <source>
        <dbReference type="ARBA" id="ARBA00023002"/>
    </source>
</evidence>
<dbReference type="InterPro" id="IPR036291">
    <property type="entry name" value="NAD(P)-bd_dom_sf"/>
</dbReference>
<dbReference type="InterPro" id="IPR045312">
    <property type="entry name" value="PCBER-like"/>
</dbReference>
<reference evidence="4 5" key="1">
    <citation type="submission" date="2024-01" db="EMBL/GenBank/DDBJ databases">
        <title>Complete genome of Cladobotryum mycophilum ATHUM6906.</title>
        <authorList>
            <person name="Christinaki A.C."/>
            <person name="Myridakis A.I."/>
            <person name="Kouvelis V.N."/>
        </authorList>
    </citation>
    <scope>NUCLEOTIDE SEQUENCE [LARGE SCALE GENOMIC DNA]</scope>
    <source>
        <strain evidence="4 5">ATHUM6906</strain>
    </source>
</reference>
<dbReference type="EMBL" id="JAVFKD010000012">
    <property type="protein sequence ID" value="KAK5993067.1"/>
    <property type="molecule type" value="Genomic_DNA"/>
</dbReference>
<feature type="domain" description="NmrA-like" evidence="3">
    <location>
        <begin position="50"/>
        <end position="251"/>
    </location>
</feature>
<sequence length="316" mass="34603">MSLPIVKVCLIGIDSTLGPALLQALVFANCFDVSVLFIRSSSSSRYTATPTGVSPITVSPDLTAQELKAALTGQDAVIAASPIRDVDHHIRLVDAAFEAGVRRFVPAEFASCDARNQQAQINLQLYRDMALVRTQCEYRAAVSEVGGLSFSWTSIICGHFFDHGLLHGLLHFDLNTKTAQILDTGAIKASMSTLRRAAEATVRVLQNPDETRNRPVYVQSFCLTQLEILASLERATGHVWRTQQVDSNAYLERAQRRLEGGDRAAAEDIVFVLGTVDADWTLKKEFAMELLGLEDERLDEVVAEVLATHNVTTVSS</sequence>
<dbReference type="Pfam" id="PF05368">
    <property type="entry name" value="NmrA"/>
    <property type="match status" value="1"/>
</dbReference>
<keyword evidence="2" id="KW-0560">Oxidoreductase</keyword>
<name>A0ABR0SLP4_9HYPO</name>
<proteinExistence type="predicted"/>
<keyword evidence="5" id="KW-1185">Reference proteome</keyword>
<protein>
    <recommendedName>
        <fullName evidence="3">NmrA-like domain-containing protein</fullName>
    </recommendedName>
</protein>
<dbReference type="Proteomes" id="UP001338125">
    <property type="component" value="Unassembled WGS sequence"/>
</dbReference>
<comment type="caution">
    <text evidence="4">The sequence shown here is derived from an EMBL/GenBank/DDBJ whole genome shotgun (WGS) entry which is preliminary data.</text>
</comment>
<evidence type="ECO:0000259" key="3">
    <source>
        <dbReference type="Pfam" id="PF05368"/>
    </source>
</evidence>
<organism evidence="4 5">
    <name type="scientific">Cladobotryum mycophilum</name>
    <dbReference type="NCBI Taxonomy" id="491253"/>
    <lineage>
        <taxon>Eukaryota</taxon>
        <taxon>Fungi</taxon>
        <taxon>Dikarya</taxon>
        <taxon>Ascomycota</taxon>
        <taxon>Pezizomycotina</taxon>
        <taxon>Sordariomycetes</taxon>
        <taxon>Hypocreomycetidae</taxon>
        <taxon>Hypocreales</taxon>
        <taxon>Hypocreaceae</taxon>
        <taxon>Cladobotryum</taxon>
    </lineage>
</organism>
<dbReference type="Gene3D" id="3.40.50.720">
    <property type="entry name" value="NAD(P)-binding Rossmann-like Domain"/>
    <property type="match status" value="1"/>
</dbReference>
<dbReference type="Gene3D" id="3.90.25.10">
    <property type="entry name" value="UDP-galactose 4-epimerase, domain 1"/>
    <property type="match status" value="1"/>
</dbReference>
<dbReference type="PANTHER" id="PTHR47706">
    <property type="entry name" value="NMRA-LIKE FAMILY PROTEIN"/>
    <property type="match status" value="1"/>
</dbReference>
<keyword evidence="1" id="KW-0521">NADP</keyword>
<dbReference type="CDD" id="cd05259">
    <property type="entry name" value="PCBER_SDR_a"/>
    <property type="match status" value="1"/>
</dbReference>
<dbReference type="InterPro" id="IPR051609">
    <property type="entry name" value="NmrA/Isoflavone_reductase-like"/>
</dbReference>
<dbReference type="InterPro" id="IPR008030">
    <property type="entry name" value="NmrA-like"/>
</dbReference>
<dbReference type="SUPFAM" id="SSF51735">
    <property type="entry name" value="NAD(P)-binding Rossmann-fold domains"/>
    <property type="match status" value="1"/>
</dbReference>
<gene>
    <name evidence="4" type="ORF">PT974_06495</name>
</gene>
<accession>A0ABR0SLP4</accession>
<evidence type="ECO:0000313" key="4">
    <source>
        <dbReference type="EMBL" id="KAK5993067.1"/>
    </source>
</evidence>